<dbReference type="GO" id="GO:0005829">
    <property type="term" value="C:cytosol"/>
    <property type="evidence" value="ECO:0007669"/>
    <property type="project" value="TreeGrafter"/>
</dbReference>
<evidence type="ECO:0000256" key="4">
    <source>
        <dbReference type="ARBA" id="ARBA00049288"/>
    </source>
</evidence>
<proteinExistence type="inferred from homology"/>
<dbReference type="AlphaFoldDB" id="A0A9D1K0T0"/>
<dbReference type="SUPFAM" id="SSF48256">
    <property type="entry name" value="Citrate synthase"/>
    <property type="match status" value="1"/>
</dbReference>
<evidence type="ECO:0000256" key="2">
    <source>
        <dbReference type="ARBA" id="ARBA00010566"/>
    </source>
</evidence>
<dbReference type="EMBL" id="DVJP01000066">
    <property type="protein sequence ID" value="HIS77077.1"/>
    <property type="molecule type" value="Genomic_DNA"/>
</dbReference>
<dbReference type="GO" id="GO:0006099">
    <property type="term" value="P:tricarboxylic acid cycle"/>
    <property type="evidence" value="ECO:0007669"/>
    <property type="project" value="InterPro"/>
</dbReference>
<reference evidence="7" key="2">
    <citation type="journal article" date="2021" name="PeerJ">
        <title>Extensive microbial diversity within the chicken gut microbiome revealed by metagenomics and culture.</title>
        <authorList>
            <person name="Gilroy R."/>
            <person name="Ravi A."/>
            <person name="Getino M."/>
            <person name="Pursley I."/>
            <person name="Horton D.L."/>
            <person name="Alikhan N.F."/>
            <person name="Baker D."/>
            <person name="Gharbi K."/>
            <person name="Hall N."/>
            <person name="Watson M."/>
            <person name="Adriaenssens E.M."/>
            <person name="Foster-Nyarko E."/>
            <person name="Jarju S."/>
            <person name="Secka A."/>
            <person name="Antonio M."/>
            <person name="Oren A."/>
            <person name="Chaudhuri R.R."/>
            <person name="La Ragione R."/>
            <person name="Hildebrand F."/>
            <person name="Pallen M.J."/>
        </authorList>
    </citation>
    <scope>NUCLEOTIDE SEQUENCE</scope>
    <source>
        <strain evidence="7">CHK199-13235</strain>
    </source>
</reference>
<dbReference type="NCBIfam" id="NF010635">
    <property type="entry name" value="PRK14032.1"/>
    <property type="match status" value="1"/>
</dbReference>
<evidence type="ECO:0000313" key="8">
    <source>
        <dbReference type="Proteomes" id="UP000824002"/>
    </source>
</evidence>
<evidence type="ECO:0000256" key="1">
    <source>
        <dbReference type="ARBA" id="ARBA00005163"/>
    </source>
</evidence>
<comment type="catalytic activity">
    <reaction evidence="4">
        <text>oxaloacetate + acetyl-CoA + H2O = citrate + CoA + H(+)</text>
        <dbReference type="Rhea" id="RHEA:16845"/>
        <dbReference type="ChEBI" id="CHEBI:15377"/>
        <dbReference type="ChEBI" id="CHEBI:15378"/>
        <dbReference type="ChEBI" id="CHEBI:16452"/>
        <dbReference type="ChEBI" id="CHEBI:16947"/>
        <dbReference type="ChEBI" id="CHEBI:57287"/>
        <dbReference type="ChEBI" id="CHEBI:57288"/>
        <dbReference type="EC" id="2.3.3.16"/>
    </reaction>
</comment>
<feature type="active site" evidence="6">
    <location>
        <position position="330"/>
    </location>
</feature>
<dbReference type="PANTHER" id="PTHR11739">
    <property type="entry name" value="CITRATE SYNTHASE"/>
    <property type="match status" value="1"/>
</dbReference>
<dbReference type="Pfam" id="PF00285">
    <property type="entry name" value="Citrate_synt"/>
    <property type="match status" value="1"/>
</dbReference>
<dbReference type="GO" id="GO:0036440">
    <property type="term" value="F:citrate synthase activity"/>
    <property type="evidence" value="ECO:0007669"/>
    <property type="project" value="UniProtKB-EC"/>
</dbReference>
<dbReference type="Gene3D" id="1.10.580.10">
    <property type="entry name" value="Citrate Synthase, domain 1"/>
    <property type="match status" value="1"/>
</dbReference>
<keyword evidence="3 5" id="KW-0808">Transferase</keyword>
<accession>A0A9D1K0T0</accession>
<gene>
    <name evidence="7" type="ORF">IAB51_09790</name>
</gene>
<dbReference type="Gene3D" id="1.10.230.10">
    <property type="entry name" value="Cytochrome P450-Terp, domain 2"/>
    <property type="match status" value="1"/>
</dbReference>
<evidence type="ECO:0000256" key="5">
    <source>
        <dbReference type="PIRNR" id="PIRNR001369"/>
    </source>
</evidence>
<dbReference type="InterPro" id="IPR024176">
    <property type="entry name" value="Citrate_synthase_bac-typ"/>
</dbReference>
<evidence type="ECO:0000313" key="7">
    <source>
        <dbReference type="EMBL" id="HIS77077.1"/>
    </source>
</evidence>
<protein>
    <recommendedName>
        <fullName evidence="5">Citrate synthase</fullName>
    </recommendedName>
</protein>
<dbReference type="PIRSF" id="PIRSF001369">
    <property type="entry name" value="Citrate_synth"/>
    <property type="match status" value="1"/>
</dbReference>
<comment type="pathway">
    <text evidence="1">Carbohydrate metabolism; tricarboxylic acid cycle.</text>
</comment>
<dbReference type="PRINTS" id="PR00143">
    <property type="entry name" value="CITRTSNTHASE"/>
</dbReference>
<organism evidence="7 8">
    <name type="scientific">Candidatus Merdivicinus excrementipullorum</name>
    <dbReference type="NCBI Taxonomy" id="2840867"/>
    <lineage>
        <taxon>Bacteria</taxon>
        <taxon>Bacillati</taxon>
        <taxon>Bacillota</taxon>
        <taxon>Clostridia</taxon>
        <taxon>Eubacteriales</taxon>
        <taxon>Oscillospiraceae</taxon>
        <taxon>Oscillospiraceae incertae sedis</taxon>
        <taxon>Candidatus Merdivicinus</taxon>
    </lineage>
</organism>
<dbReference type="Proteomes" id="UP000824002">
    <property type="component" value="Unassembled WGS sequence"/>
</dbReference>
<feature type="active site" evidence="6">
    <location>
        <position position="389"/>
    </location>
</feature>
<comment type="caution">
    <text evidence="7">The sequence shown here is derived from an EMBL/GenBank/DDBJ whole genome shotgun (WGS) entry which is preliminary data.</text>
</comment>
<sequence length="453" mass="51256">MPRGFVKKETISTLCAEFKKHNYIDPALNERYNVKRGLRNSDGTGVMAGLTQICNVHGYIMNEGEKQPVEGELTYRGYNVRDLIDGCIKERRYGYEEVSYLLLFGTLPTAQQLEFFRMVLAQARSLPQDFVQDMILKAPSKDIMNKLARSVLALYSYDEFAEESSLEGELRKAIYIIARMPTIMVNAYQAKIGHYDNKSTYFHPVRPEESLAQSILSTLRINREYTEEEALLLDTCLILHAEHGGGNNSTFVCRAMTSSGTDAYSSYSAAIGSLKGFRHGGANINVVRMFETIKQGVSNWKDDEEVSRFLGQILDREKGDGTGLIYGMGHAVYTVSDPRAQILRDSAEKLAGEKGMTEEFELLKSIERLAPDEIAKRKGDKKSICANVDLYSGFVYRMLGIPMELYTPLFAVARMSGWCAHRIEEYTTCSRIMRPAYKSVVHKQEYLPLDSRR</sequence>
<dbReference type="PANTHER" id="PTHR11739:SF4">
    <property type="entry name" value="CITRATE SYNTHASE, PEROXISOMAL"/>
    <property type="match status" value="1"/>
</dbReference>
<dbReference type="InterPro" id="IPR016143">
    <property type="entry name" value="Citrate_synth-like_sm_a-sub"/>
</dbReference>
<evidence type="ECO:0000256" key="6">
    <source>
        <dbReference type="PIRSR" id="PIRSR001369-1"/>
    </source>
</evidence>
<evidence type="ECO:0000256" key="3">
    <source>
        <dbReference type="ARBA" id="ARBA00022679"/>
    </source>
</evidence>
<dbReference type="InterPro" id="IPR036969">
    <property type="entry name" value="Citrate_synthase_sf"/>
</dbReference>
<comment type="similarity">
    <text evidence="2 5">Belongs to the citrate synthase family.</text>
</comment>
<dbReference type="InterPro" id="IPR002020">
    <property type="entry name" value="Citrate_synthase"/>
</dbReference>
<name>A0A9D1K0T0_9FIRM</name>
<dbReference type="InterPro" id="IPR016142">
    <property type="entry name" value="Citrate_synth-like_lrg_a-sub"/>
</dbReference>
<dbReference type="GO" id="GO:0005975">
    <property type="term" value="P:carbohydrate metabolic process"/>
    <property type="evidence" value="ECO:0007669"/>
    <property type="project" value="TreeGrafter"/>
</dbReference>
<reference evidence="7" key="1">
    <citation type="submission" date="2020-10" db="EMBL/GenBank/DDBJ databases">
        <authorList>
            <person name="Gilroy R."/>
        </authorList>
    </citation>
    <scope>NUCLEOTIDE SEQUENCE</scope>
    <source>
        <strain evidence="7">CHK199-13235</strain>
    </source>
</reference>